<evidence type="ECO:0000256" key="4">
    <source>
        <dbReference type="ARBA" id="ARBA00022989"/>
    </source>
</evidence>
<dbReference type="EMBL" id="QMFB01000003">
    <property type="protein sequence ID" value="RAV21943.1"/>
    <property type="molecule type" value="Genomic_DNA"/>
</dbReference>
<name>A0A329MTB6_9BACL</name>
<keyword evidence="2" id="KW-1003">Cell membrane</keyword>
<feature type="transmembrane region" description="Helical" evidence="6">
    <location>
        <begin position="163"/>
        <end position="182"/>
    </location>
</feature>
<feature type="transmembrane region" description="Helical" evidence="6">
    <location>
        <begin position="91"/>
        <end position="111"/>
    </location>
</feature>
<evidence type="ECO:0000313" key="8">
    <source>
        <dbReference type="Proteomes" id="UP000250369"/>
    </source>
</evidence>
<dbReference type="OrthoDB" id="9775950at2"/>
<protein>
    <submittedName>
        <fullName evidence="7">Stage V sporulation protein B</fullName>
    </submittedName>
</protein>
<feature type="transmembrane region" description="Helical" evidence="6">
    <location>
        <begin position="123"/>
        <end position="142"/>
    </location>
</feature>
<evidence type="ECO:0000256" key="2">
    <source>
        <dbReference type="ARBA" id="ARBA00022475"/>
    </source>
</evidence>
<dbReference type="GO" id="GO:0005886">
    <property type="term" value="C:plasma membrane"/>
    <property type="evidence" value="ECO:0007669"/>
    <property type="project" value="UniProtKB-SubCell"/>
</dbReference>
<feature type="transmembrane region" description="Helical" evidence="6">
    <location>
        <begin position="188"/>
        <end position="210"/>
    </location>
</feature>
<gene>
    <name evidence="7" type="primary">spoVB</name>
    <name evidence="7" type="ORF">DQG23_07810</name>
</gene>
<feature type="transmembrane region" description="Helical" evidence="6">
    <location>
        <begin position="397"/>
        <end position="416"/>
    </location>
</feature>
<feature type="transmembrane region" description="Helical" evidence="6">
    <location>
        <begin position="487"/>
        <end position="505"/>
    </location>
</feature>
<dbReference type="PANTHER" id="PTHR30250">
    <property type="entry name" value="PST FAMILY PREDICTED COLANIC ACID TRANSPORTER"/>
    <property type="match status" value="1"/>
</dbReference>
<evidence type="ECO:0000256" key="1">
    <source>
        <dbReference type="ARBA" id="ARBA00004651"/>
    </source>
</evidence>
<keyword evidence="5 6" id="KW-0472">Membrane</keyword>
<dbReference type="PIRSF" id="PIRSF038958">
    <property type="entry name" value="PG_synth_SpoVB"/>
    <property type="match status" value="1"/>
</dbReference>
<comment type="caution">
    <text evidence="7">The sequence shown here is derived from an EMBL/GenBank/DDBJ whole genome shotgun (WGS) entry which is preliminary data.</text>
</comment>
<feature type="transmembrane region" description="Helical" evidence="6">
    <location>
        <begin position="47"/>
        <end position="71"/>
    </location>
</feature>
<dbReference type="RefSeq" id="WP_113030255.1">
    <property type="nucleotide sequence ID" value="NZ_QMFB01000003.1"/>
</dbReference>
<feature type="transmembrane region" description="Helical" evidence="6">
    <location>
        <begin position="289"/>
        <end position="313"/>
    </location>
</feature>
<dbReference type="PANTHER" id="PTHR30250:SF24">
    <property type="entry name" value="STAGE V SPORULATION PROTEIN B"/>
    <property type="match status" value="1"/>
</dbReference>
<dbReference type="InterPro" id="IPR014249">
    <property type="entry name" value="Spore_V_B"/>
</dbReference>
<feature type="transmembrane region" description="Helical" evidence="6">
    <location>
        <begin position="258"/>
        <end position="283"/>
    </location>
</feature>
<evidence type="ECO:0000256" key="6">
    <source>
        <dbReference type="SAM" id="Phobius"/>
    </source>
</evidence>
<evidence type="ECO:0000256" key="5">
    <source>
        <dbReference type="ARBA" id="ARBA00023136"/>
    </source>
</evidence>
<evidence type="ECO:0000256" key="3">
    <source>
        <dbReference type="ARBA" id="ARBA00022692"/>
    </source>
</evidence>
<dbReference type="Pfam" id="PF01943">
    <property type="entry name" value="Polysacc_synt"/>
    <property type="match status" value="1"/>
</dbReference>
<keyword evidence="8" id="KW-1185">Reference proteome</keyword>
<evidence type="ECO:0000313" key="7">
    <source>
        <dbReference type="EMBL" id="RAV21943.1"/>
    </source>
</evidence>
<organism evidence="7 8">
    <name type="scientific">Paenibacillus contaminans</name>
    <dbReference type="NCBI Taxonomy" id="450362"/>
    <lineage>
        <taxon>Bacteria</taxon>
        <taxon>Bacillati</taxon>
        <taxon>Bacillota</taxon>
        <taxon>Bacilli</taxon>
        <taxon>Bacillales</taxon>
        <taxon>Paenibacillaceae</taxon>
        <taxon>Paenibacillus</taxon>
    </lineage>
</organism>
<dbReference type="InterPro" id="IPR024923">
    <property type="entry name" value="PG_synth_SpoVB"/>
</dbReference>
<proteinExistence type="predicted"/>
<dbReference type="Proteomes" id="UP000250369">
    <property type="component" value="Unassembled WGS sequence"/>
</dbReference>
<dbReference type="CDD" id="cd13124">
    <property type="entry name" value="MATE_SpoVB_like"/>
    <property type="match status" value="1"/>
</dbReference>
<reference evidence="7 8" key="1">
    <citation type="journal article" date="2009" name="Int. J. Syst. Evol. Microbiol.">
        <title>Paenibacillus contaminans sp. nov., isolated from a contaminated laboratory plate.</title>
        <authorList>
            <person name="Chou J.H."/>
            <person name="Lee J.H."/>
            <person name="Lin M.C."/>
            <person name="Chang P.S."/>
            <person name="Arun A.B."/>
            <person name="Young C.C."/>
            <person name="Chen W.M."/>
        </authorList>
    </citation>
    <scope>NUCLEOTIDE SEQUENCE [LARGE SCALE GENOMIC DNA]</scope>
    <source>
        <strain evidence="7 8">CKOBP-6</strain>
    </source>
</reference>
<dbReference type="InterPro" id="IPR002797">
    <property type="entry name" value="Polysacc_synth"/>
</dbReference>
<dbReference type="AlphaFoldDB" id="A0A329MTB6"/>
<feature type="transmembrane region" description="Helical" evidence="6">
    <location>
        <begin position="422"/>
        <end position="444"/>
    </location>
</feature>
<feature type="transmembrane region" description="Helical" evidence="6">
    <location>
        <begin position="456"/>
        <end position="475"/>
    </location>
</feature>
<sequence length="523" mass="56664">MSKLKQSFITGTVILLLAGVVNRILGFVPRIALPRVIGPEGVGIYQLGYPFLIFIITIITGGIPLAVAKLVAEADSDGDEAKVKRILKRSLILSTSLGLFFTVCSMISAKWITTHLMTDPRVYYTFLCMSPIILLVSVTAVIRGYFQGRQNMIPTASSQVSETVVRIFGMLLFAYWMLPYGIEFAAAGAMIGVTIGELCGMAVILFHYYFSRNAYKKKGKPQTEPKAASGSPDAPLLKRLIRIALPVTASRLVGSTSYLLESIFIAHSLAIAGVAAAVATAQYGMLQGMIIPVLLLPSALTYSLSVSLIPSLSEAAANNDMKTIHKRMHQSIRLALVTGAPFAVIMYVLADPVCYYLYKNTEIGSMLKMMAPIALFMYVQAPLQAALQALDKPGTALVNTFVGSALKLLLISLLASKPNLGILGAVIAININIVVVTILHWNSVSKLIKLSLPPSEFYKLGAAILVMGLTSYAVMRADWTDNAALRFGVSAGLGIAVYLLCMAWFKLIDLYDLRRIPWIGKKL</sequence>
<feature type="transmembrane region" description="Helical" evidence="6">
    <location>
        <begin position="334"/>
        <end position="358"/>
    </location>
</feature>
<dbReference type="NCBIfam" id="TIGR02900">
    <property type="entry name" value="spore_V_B"/>
    <property type="match status" value="1"/>
</dbReference>
<accession>A0A329MTB6</accession>
<dbReference type="InterPro" id="IPR050833">
    <property type="entry name" value="Poly_Biosynth_Transport"/>
</dbReference>
<keyword evidence="4 6" id="KW-1133">Transmembrane helix</keyword>
<comment type="subcellular location">
    <subcellularLocation>
        <location evidence="1">Cell membrane</location>
        <topology evidence="1">Multi-pass membrane protein</topology>
    </subcellularLocation>
</comment>
<keyword evidence="3 6" id="KW-0812">Transmembrane</keyword>